<sequence>MSQVVNINPLNSSYSTRPESHRLLYSNTTRHQNGNPNQDWSSLLAKLKCSGKFSCLFSDNRREDQARKALESALGGKKNEFEKWNKEIKRREEAGGGGDAGGGGWFGWGGRFGWSNDDHFWQETQQTSLAVLGIIIMYLIVAKGEVILAVIFNPLLYALRGTRNGFTSITSRFLQKASADGPSDFNDISKKEVYARLSAKERVLRKYGSD</sequence>
<feature type="transmembrane region" description="Helical" evidence="1">
    <location>
        <begin position="129"/>
        <end position="156"/>
    </location>
</feature>
<dbReference type="EMBL" id="JAFEMO010000004">
    <property type="protein sequence ID" value="KAH7572615.1"/>
    <property type="molecule type" value="Genomic_DNA"/>
</dbReference>
<organism evidence="2 3">
    <name type="scientific">Xanthoceras sorbifolium</name>
    <dbReference type="NCBI Taxonomy" id="99658"/>
    <lineage>
        <taxon>Eukaryota</taxon>
        <taxon>Viridiplantae</taxon>
        <taxon>Streptophyta</taxon>
        <taxon>Embryophyta</taxon>
        <taxon>Tracheophyta</taxon>
        <taxon>Spermatophyta</taxon>
        <taxon>Magnoliopsida</taxon>
        <taxon>eudicotyledons</taxon>
        <taxon>Gunneridae</taxon>
        <taxon>Pentapetalae</taxon>
        <taxon>rosids</taxon>
        <taxon>malvids</taxon>
        <taxon>Sapindales</taxon>
        <taxon>Sapindaceae</taxon>
        <taxon>Xanthoceroideae</taxon>
        <taxon>Xanthoceras</taxon>
    </lineage>
</organism>
<name>A0ABQ8I7L4_9ROSI</name>
<proteinExistence type="predicted"/>
<dbReference type="PANTHER" id="PTHR36393">
    <property type="entry name" value="SULFATE ADENYLYLTRANSFERASE SUBUNIT"/>
    <property type="match status" value="1"/>
</dbReference>
<evidence type="ECO:0000313" key="2">
    <source>
        <dbReference type="EMBL" id="KAH7572615.1"/>
    </source>
</evidence>
<evidence type="ECO:0008006" key="4">
    <source>
        <dbReference type="Google" id="ProtNLM"/>
    </source>
</evidence>
<accession>A0ABQ8I7L4</accession>
<evidence type="ECO:0000256" key="1">
    <source>
        <dbReference type="SAM" id="Phobius"/>
    </source>
</evidence>
<dbReference type="Proteomes" id="UP000827721">
    <property type="component" value="Unassembled WGS sequence"/>
</dbReference>
<protein>
    <recommendedName>
        <fullName evidence="4">Sulfate adenylyltransferase subunit 2</fullName>
    </recommendedName>
</protein>
<evidence type="ECO:0000313" key="3">
    <source>
        <dbReference type="Proteomes" id="UP000827721"/>
    </source>
</evidence>
<keyword evidence="1" id="KW-1133">Transmembrane helix</keyword>
<gene>
    <name evidence="2" type="ORF">JRO89_XS04G0281400</name>
</gene>
<keyword evidence="1" id="KW-0472">Membrane</keyword>
<keyword evidence="3" id="KW-1185">Reference proteome</keyword>
<reference evidence="2 3" key="1">
    <citation type="submission" date="2021-02" db="EMBL/GenBank/DDBJ databases">
        <title>Plant Genome Project.</title>
        <authorList>
            <person name="Zhang R.-G."/>
        </authorList>
    </citation>
    <scope>NUCLEOTIDE SEQUENCE [LARGE SCALE GENOMIC DNA]</scope>
    <source>
        <tissue evidence="2">Leaves</tissue>
    </source>
</reference>
<keyword evidence="1" id="KW-0812">Transmembrane</keyword>
<dbReference type="PANTHER" id="PTHR36393:SF1">
    <property type="entry name" value="SULFATE ADENYLYLTRANSFERASE SUBUNIT"/>
    <property type="match status" value="1"/>
</dbReference>
<comment type="caution">
    <text evidence="2">The sequence shown here is derived from an EMBL/GenBank/DDBJ whole genome shotgun (WGS) entry which is preliminary data.</text>
</comment>